<keyword evidence="3" id="KW-1185">Reference proteome</keyword>
<dbReference type="RefSeq" id="WP_092750133.1">
    <property type="nucleotide sequence ID" value="NZ_FMYL01000017.1"/>
</dbReference>
<proteinExistence type="predicted"/>
<protein>
    <submittedName>
        <fullName evidence="2">Uncharacterized protein</fullName>
    </submittedName>
</protein>
<keyword evidence="1" id="KW-0732">Signal</keyword>
<dbReference type="AlphaFoldDB" id="A0A1G6KDV0"/>
<feature type="signal peptide" evidence="1">
    <location>
        <begin position="1"/>
        <end position="21"/>
    </location>
</feature>
<accession>A0A1G6KDV0</accession>
<dbReference type="Proteomes" id="UP000242501">
    <property type="component" value="Unassembled WGS sequence"/>
</dbReference>
<reference evidence="3" key="1">
    <citation type="submission" date="2016-09" db="EMBL/GenBank/DDBJ databases">
        <authorList>
            <person name="Varghese N."/>
            <person name="Submissions S."/>
        </authorList>
    </citation>
    <scope>NUCLEOTIDE SEQUENCE [LARGE SCALE GENOMIC DNA]</scope>
    <source>
        <strain evidence="3">ANC 4422</strain>
    </source>
</reference>
<name>A0A1G6KDV0_9GAMM</name>
<gene>
    <name evidence="2" type="ORF">SAMN05421733_1172</name>
</gene>
<feature type="chain" id="PRO_5017301383" evidence="1">
    <location>
        <begin position="22"/>
        <end position="206"/>
    </location>
</feature>
<dbReference type="EMBL" id="FMYL01000017">
    <property type="protein sequence ID" value="SDC29259.1"/>
    <property type="molecule type" value="Genomic_DNA"/>
</dbReference>
<evidence type="ECO:0000313" key="3">
    <source>
        <dbReference type="Proteomes" id="UP000242501"/>
    </source>
</evidence>
<evidence type="ECO:0000313" key="2">
    <source>
        <dbReference type="EMBL" id="SDC29259.1"/>
    </source>
</evidence>
<sequence>MKQNIKWAVLIAMAFSQVSCADMTSSNMEIGIDNNLYPNLAAIRAISNSHPDCMRLNKEEKQYYQPHNFPLTSRFCFDENYFPETMVLEYAKWKTDEQYEKELNIVYPARLPDYDVTEYRNQMATINKKIDDDIDKLPASAWHKVIIHPKEMLQEAKKQQRLKGKGYLPSGTELLITIEIQKDGSAIVKTNYHWFSAVGSMTDWAR</sequence>
<organism evidence="2 3">
    <name type="scientific">Acinetobacter boissieri</name>
    <dbReference type="NCBI Taxonomy" id="1219383"/>
    <lineage>
        <taxon>Bacteria</taxon>
        <taxon>Pseudomonadati</taxon>
        <taxon>Pseudomonadota</taxon>
        <taxon>Gammaproteobacteria</taxon>
        <taxon>Moraxellales</taxon>
        <taxon>Moraxellaceae</taxon>
        <taxon>Acinetobacter</taxon>
    </lineage>
</organism>
<evidence type="ECO:0000256" key="1">
    <source>
        <dbReference type="SAM" id="SignalP"/>
    </source>
</evidence>